<keyword evidence="3" id="KW-1185">Reference proteome</keyword>
<name>A0AA37W5P2_9GAMM</name>
<proteinExistence type="predicted"/>
<evidence type="ECO:0000313" key="3">
    <source>
        <dbReference type="Proteomes" id="UP001161389"/>
    </source>
</evidence>
<gene>
    <name evidence="2" type="ORF">GCM10007876_11940</name>
</gene>
<keyword evidence="1" id="KW-0732">Signal</keyword>
<reference evidence="2" key="2">
    <citation type="submission" date="2023-01" db="EMBL/GenBank/DDBJ databases">
        <title>Draft genome sequence of Litoribrevibacter albus strain NBRC 110071.</title>
        <authorList>
            <person name="Sun Q."/>
            <person name="Mori K."/>
        </authorList>
    </citation>
    <scope>NUCLEOTIDE SEQUENCE</scope>
    <source>
        <strain evidence="2">NBRC 110071</strain>
    </source>
</reference>
<dbReference type="InterPro" id="IPR038404">
    <property type="entry name" value="TRAP_DctP_sf"/>
</dbReference>
<protein>
    <recommendedName>
        <fullName evidence="4">RND transporter</fullName>
    </recommendedName>
</protein>
<evidence type="ECO:0000313" key="2">
    <source>
        <dbReference type="EMBL" id="GLQ30715.1"/>
    </source>
</evidence>
<comment type="caution">
    <text evidence="2">The sequence shown here is derived from an EMBL/GenBank/DDBJ whole genome shotgun (WGS) entry which is preliminary data.</text>
</comment>
<dbReference type="Proteomes" id="UP001161389">
    <property type="component" value="Unassembled WGS sequence"/>
</dbReference>
<dbReference type="RefSeq" id="WP_284379964.1">
    <property type="nucleotide sequence ID" value="NZ_BSNM01000009.1"/>
</dbReference>
<dbReference type="AlphaFoldDB" id="A0AA37W5P2"/>
<dbReference type="Pfam" id="PF19582">
    <property type="entry name" value="AdeT1_2"/>
    <property type="match status" value="1"/>
</dbReference>
<feature type="signal peptide" evidence="1">
    <location>
        <begin position="1"/>
        <end position="33"/>
    </location>
</feature>
<accession>A0AA37W5P2</accession>
<reference evidence="2" key="1">
    <citation type="journal article" date="2014" name="Int. J. Syst. Evol. Microbiol.">
        <title>Complete genome sequence of Corynebacterium casei LMG S-19264T (=DSM 44701T), isolated from a smear-ripened cheese.</title>
        <authorList>
            <consortium name="US DOE Joint Genome Institute (JGI-PGF)"/>
            <person name="Walter F."/>
            <person name="Albersmeier A."/>
            <person name="Kalinowski J."/>
            <person name="Ruckert C."/>
        </authorList>
    </citation>
    <scope>NUCLEOTIDE SEQUENCE</scope>
    <source>
        <strain evidence="2">NBRC 110071</strain>
    </source>
</reference>
<dbReference type="Gene3D" id="3.40.190.170">
    <property type="entry name" value="Bacterial extracellular solute-binding protein, family 7"/>
    <property type="match status" value="1"/>
</dbReference>
<sequence length="355" mass="39964">MFYINLNDTGYFRSLALLSLLATLLTTALNVQASSSITPSIATQTKRTMCLYDMIGQNGPMSQIMTDYQTQALQWGVQLEFKHYASDRLALEDFQSGYCDLVNLPGIRARNFNHFTGSLNAIGAIPDYQHLKLILDTLSSPKAAKFMQQEDYEIAAIVPTGALFGFVIDKAFSNPDALTGKKITVLDNTPETNYLIEQTGLIPVPSTLNNAIQKFNNHLVDMTGAPAAAYELLEMNKGLEPDGGIINWPLHQSTMQLVIRSSKMPESFGQHSRSYVQKQLEHSFNVLNVFEQNIPAKYWIQVDAQIKEQWNEKHRLSRIHLRNQGIYNTTALTLFRKVRCKFNPTMAECSADNKE</sequence>
<dbReference type="InterPro" id="IPR045758">
    <property type="entry name" value="AdeT1/2"/>
</dbReference>
<organism evidence="2 3">
    <name type="scientific">Litoribrevibacter albus</name>
    <dbReference type="NCBI Taxonomy" id="1473156"/>
    <lineage>
        <taxon>Bacteria</taxon>
        <taxon>Pseudomonadati</taxon>
        <taxon>Pseudomonadota</taxon>
        <taxon>Gammaproteobacteria</taxon>
        <taxon>Oceanospirillales</taxon>
        <taxon>Oceanospirillaceae</taxon>
        <taxon>Litoribrevibacter</taxon>
    </lineage>
</organism>
<dbReference type="EMBL" id="BSNM01000009">
    <property type="protein sequence ID" value="GLQ30715.1"/>
    <property type="molecule type" value="Genomic_DNA"/>
</dbReference>
<feature type="chain" id="PRO_5041290993" description="RND transporter" evidence="1">
    <location>
        <begin position="34"/>
        <end position="355"/>
    </location>
</feature>
<evidence type="ECO:0008006" key="4">
    <source>
        <dbReference type="Google" id="ProtNLM"/>
    </source>
</evidence>
<evidence type="ECO:0000256" key="1">
    <source>
        <dbReference type="SAM" id="SignalP"/>
    </source>
</evidence>